<gene>
    <name evidence="2" type="ORF">HMPREF0762_01250</name>
</gene>
<name>D0WHK8_SLAES</name>
<feature type="domain" description="HD" evidence="1">
    <location>
        <begin position="43"/>
        <end position="147"/>
    </location>
</feature>
<dbReference type="InterPro" id="IPR006675">
    <property type="entry name" value="HDIG_dom"/>
</dbReference>
<dbReference type="Pfam" id="PF01966">
    <property type="entry name" value="HD"/>
    <property type="match status" value="1"/>
</dbReference>
<dbReference type="SMART" id="SM00471">
    <property type="entry name" value="HDc"/>
    <property type="match status" value="1"/>
</dbReference>
<comment type="caution">
    <text evidence="2">The sequence shown here is derived from an EMBL/GenBank/DDBJ whole genome shotgun (WGS) entry which is preliminary data.</text>
</comment>
<dbReference type="AlphaFoldDB" id="D0WHK8"/>
<dbReference type="PROSITE" id="PS51831">
    <property type="entry name" value="HD"/>
    <property type="match status" value="1"/>
</dbReference>
<organism evidence="2 3">
    <name type="scientific">Slackia exigua (strain ATCC 700122 / DSM 15923 / CIP 105133 / JCM 11022 / KCTC 5966 / S-7)</name>
    <dbReference type="NCBI Taxonomy" id="649764"/>
    <lineage>
        <taxon>Bacteria</taxon>
        <taxon>Bacillati</taxon>
        <taxon>Actinomycetota</taxon>
        <taxon>Coriobacteriia</taxon>
        <taxon>Eggerthellales</taxon>
        <taxon>Eggerthellaceae</taxon>
        <taxon>Slackia</taxon>
    </lineage>
</organism>
<dbReference type="HOGENOM" id="CLU_106618_0_0_11"/>
<dbReference type="RefSeq" id="WP_006362502.1">
    <property type="nucleotide sequence ID" value="NZ_GG700630.1"/>
</dbReference>
<dbReference type="NCBIfam" id="TIGR00277">
    <property type="entry name" value="HDIG"/>
    <property type="match status" value="1"/>
</dbReference>
<dbReference type="OrthoDB" id="1669667at2"/>
<reference evidence="2" key="1">
    <citation type="submission" date="2009-10" db="EMBL/GenBank/DDBJ databases">
        <authorList>
            <person name="Weinstock G."/>
            <person name="Sodergren E."/>
            <person name="Clifton S."/>
            <person name="Fulton L."/>
            <person name="Fulton B."/>
            <person name="Courtney L."/>
            <person name="Fronick C."/>
            <person name="Harrison M."/>
            <person name="Strong C."/>
            <person name="Farmer C."/>
            <person name="Delahaunty K."/>
            <person name="Markovic C."/>
            <person name="Hall O."/>
            <person name="Minx P."/>
            <person name="Tomlinson C."/>
            <person name="Mitreva M."/>
            <person name="Nelson J."/>
            <person name="Hou S."/>
            <person name="Wollam A."/>
            <person name="Pepin K.H."/>
            <person name="Johnson M."/>
            <person name="Bhonagiri V."/>
            <person name="Nash W.E."/>
            <person name="Warren W."/>
            <person name="Chinwalla A."/>
            <person name="Mardis E.R."/>
            <person name="Wilson R.K."/>
        </authorList>
    </citation>
    <scope>NUCLEOTIDE SEQUENCE [LARGE SCALE GENOMIC DNA]</scope>
    <source>
        <strain evidence="2">ATCC 700122</strain>
    </source>
</reference>
<dbReference type="InterPro" id="IPR006674">
    <property type="entry name" value="HD_domain"/>
</dbReference>
<evidence type="ECO:0000259" key="1">
    <source>
        <dbReference type="PROSITE" id="PS51831"/>
    </source>
</evidence>
<dbReference type="SUPFAM" id="SSF109604">
    <property type="entry name" value="HD-domain/PDEase-like"/>
    <property type="match status" value="1"/>
</dbReference>
<evidence type="ECO:0000313" key="3">
    <source>
        <dbReference type="Proteomes" id="UP000006001"/>
    </source>
</evidence>
<evidence type="ECO:0000313" key="2">
    <source>
        <dbReference type="EMBL" id="EEZ61172.1"/>
    </source>
</evidence>
<proteinExistence type="predicted"/>
<dbReference type="GeneID" id="85007765"/>
<dbReference type="STRING" id="649764.HMPREF0762_01250"/>
<dbReference type="CDD" id="cd00077">
    <property type="entry name" value="HDc"/>
    <property type="match status" value="1"/>
</dbReference>
<dbReference type="EMBL" id="ACUX02000007">
    <property type="protein sequence ID" value="EEZ61172.1"/>
    <property type="molecule type" value="Genomic_DNA"/>
</dbReference>
<dbReference type="InterPro" id="IPR003607">
    <property type="entry name" value="HD/PDEase_dom"/>
</dbReference>
<keyword evidence="3" id="KW-1185">Reference proteome</keyword>
<dbReference type="Gene3D" id="1.10.3210.10">
    <property type="entry name" value="Hypothetical protein af1432"/>
    <property type="match status" value="1"/>
</dbReference>
<accession>D0WHK8</accession>
<dbReference type="eggNOG" id="COG1418">
    <property type="taxonomic scope" value="Bacteria"/>
</dbReference>
<protein>
    <submittedName>
        <fullName evidence="2">HD domain protein</fullName>
    </submittedName>
</protein>
<dbReference type="Proteomes" id="UP000006001">
    <property type="component" value="Unassembled WGS sequence"/>
</dbReference>
<sequence length="170" mass="19277">MSRVQTLFAEMPVIAEIRAHAIYRFQMERLAACEERRVFCTHGPDHLASVARIAYIHVLEQGISYRKDVVYAAAFLHDIGKADQYEHGTPHEEAGARYAREILKGIDAFTADEKDAIVTAVREHRRFSEDSSELGRILYAADKASRLCFDCAARAECSWSDTEKNLEVKI</sequence>